<dbReference type="AlphaFoldDB" id="A0A6A5K2A2"/>
<accession>A0A6A5K2A2</accession>
<sequence>PPPKKKFSAFASLESVFNSKLASFTSPAALSAASSAHAGLASFVAIATHSIPAAVTQTDGVELYTEAPAWYSALPSDVKSYYDGVFVQVQSVVLEAVEGEPVPTGDAGEAAAVGVLGVGVAALFAGAMAL</sequence>
<proteinExistence type="predicted"/>
<dbReference type="OrthoDB" id="5419608at2759"/>
<evidence type="ECO:0000313" key="1">
    <source>
        <dbReference type="EMBL" id="KAF1830450.1"/>
    </source>
</evidence>
<protein>
    <submittedName>
        <fullName evidence="1">Uncharacterized protein</fullName>
    </submittedName>
</protein>
<reference evidence="1" key="1">
    <citation type="submission" date="2020-01" db="EMBL/GenBank/DDBJ databases">
        <authorList>
            <consortium name="DOE Joint Genome Institute"/>
            <person name="Haridas S."/>
            <person name="Albert R."/>
            <person name="Binder M."/>
            <person name="Bloem J."/>
            <person name="Labutti K."/>
            <person name="Salamov A."/>
            <person name="Andreopoulos B."/>
            <person name="Baker S.E."/>
            <person name="Barry K."/>
            <person name="Bills G."/>
            <person name="Bluhm B.H."/>
            <person name="Cannon C."/>
            <person name="Castanera R."/>
            <person name="Culley D.E."/>
            <person name="Daum C."/>
            <person name="Ezra D."/>
            <person name="Gonzalez J.B."/>
            <person name="Henrissat B."/>
            <person name="Kuo A."/>
            <person name="Liang C."/>
            <person name="Lipzen A."/>
            <person name="Lutzoni F."/>
            <person name="Magnuson J."/>
            <person name="Mondo S."/>
            <person name="Nolan M."/>
            <person name="Ohm R."/>
            <person name="Pangilinan J."/>
            <person name="Park H.-J."/>
            <person name="Ramirez L."/>
            <person name="Alfaro M."/>
            <person name="Sun H."/>
            <person name="Tritt A."/>
            <person name="Yoshinaga Y."/>
            <person name="Zwiers L.-H."/>
            <person name="Turgeon B.G."/>
            <person name="Goodwin S.B."/>
            <person name="Spatafora J.W."/>
            <person name="Crous P.W."/>
            <person name="Grigoriev I.V."/>
        </authorList>
    </citation>
    <scope>NUCLEOTIDE SEQUENCE</scope>
    <source>
        <strain evidence="1">P77</strain>
    </source>
</reference>
<dbReference type="EMBL" id="ML975396">
    <property type="protein sequence ID" value="KAF1830450.1"/>
    <property type="molecule type" value="Genomic_DNA"/>
</dbReference>
<name>A0A6A5K2A2_9PLEO</name>
<keyword evidence="2" id="KW-1185">Reference proteome</keyword>
<dbReference type="Proteomes" id="UP000800040">
    <property type="component" value="Unassembled WGS sequence"/>
</dbReference>
<evidence type="ECO:0000313" key="2">
    <source>
        <dbReference type="Proteomes" id="UP000800040"/>
    </source>
</evidence>
<organism evidence="1 2">
    <name type="scientific">Decorospora gaudefroyi</name>
    <dbReference type="NCBI Taxonomy" id="184978"/>
    <lineage>
        <taxon>Eukaryota</taxon>
        <taxon>Fungi</taxon>
        <taxon>Dikarya</taxon>
        <taxon>Ascomycota</taxon>
        <taxon>Pezizomycotina</taxon>
        <taxon>Dothideomycetes</taxon>
        <taxon>Pleosporomycetidae</taxon>
        <taxon>Pleosporales</taxon>
        <taxon>Pleosporineae</taxon>
        <taxon>Pleosporaceae</taxon>
        <taxon>Decorospora</taxon>
    </lineage>
</organism>
<feature type="non-terminal residue" evidence="1">
    <location>
        <position position="1"/>
    </location>
</feature>
<gene>
    <name evidence="1" type="ORF">BDW02DRAFT_101574</name>
</gene>